<evidence type="ECO:0000256" key="3">
    <source>
        <dbReference type="ARBA" id="ARBA00012621"/>
    </source>
</evidence>
<keyword evidence="10" id="KW-1003">Cell membrane</keyword>
<evidence type="ECO:0000313" key="15">
    <source>
        <dbReference type="Proteomes" id="UP000182045"/>
    </source>
</evidence>
<dbReference type="AlphaFoldDB" id="A0A0P7WVF7"/>
<dbReference type="GO" id="GO:0009244">
    <property type="term" value="P:lipopolysaccharide core region biosynthetic process"/>
    <property type="evidence" value="ECO:0007669"/>
    <property type="project" value="UniProtKB-UniRule"/>
</dbReference>
<evidence type="ECO:0000256" key="10">
    <source>
        <dbReference type="RuleBase" id="RU365103"/>
    </source>
</evidence>
<dbReference type="Pfam" id="PF04413">
    <property type="entry name" value="Glycos_transf_N"/>
    <property type="match status" value="1"/>
</dbReference>
<name>A0A0P7WVF7_9RHOB</name>
<dbReference type="GO" id="GO:0005886">
    <property type="term" value="C:plasma membrane"/>
    <property type="evidence" value="ECO:0007669"/>
    <property type="project" value="UniProtKB-SubCell"/>
</dbReference>
<reference evidence="13 14" key="1">
    <citation type="submission" date="2015-09" db="EMBL/GenBank/DDBJ databases">
        <title>Identification and resolution of microdiversity through metagenomic sequencing of parallel consortia.</title>
        <authorList>
            <person name="Nelson W.C."/>
            <person name="Romine M.F."/>
            <person name="Lindemann S.R."/>
        </authorList>
    </citation>
    <scope>NUCLEOTIDE SEQUENCE [LARGE SCALE GENOMIC DNA]</scope>
    <source>
        <strain evidence="13">HL-91</strain>
    </source>
</reference>
<dbReference type="STRING" id="1666912.Ga0058931_2614"/>
<comment type="catalytic activity">
    <reaction evidence="7 10">
        <text>lipid IVA (E. coli) + CMP-3-deoxy-beta-D-manno-octulosonate = alpha-Kdo-(2-&gt;6)-lipid IVA (E. coli) + CMP + H(+)</text>
        <dbReference type="Rhea" id="RHEA:28066"/>
        <dbReference type="ChEBI" id="CHEBI:15378"/>
        <dbReference type="ChEBI" id="CHEBI:58603"/>
        <dbReference type="ChEBI" id="CHEBI:60364"/>
        <dbReference type="ChEBI" id="CHEBI:60377"/>
        <dbReference type="ChEBI" id="CHEBI:85987"/>
        <dbReference type="EC" id="2.4.99.12"/>
    </reaction>
</comment>
<dbReference type="OrthoDB" id="9789797at2"/>
<keyword evidence="5 10" id="KW-0808">Transferase</keyword>
<dbReference type="EMBL" id="LJSG01000013">
    <property type="protein sequence ID" value="KPP91604.1"/>
    <property type="molecule type" value="Genomic_DNA"/>
</dbReference>
<dbReference type="UniPathway" id="UPA00958"/>
<comment type="similarity">
    <text evidence="10">Belongs to the glycosyltransferase group 1 family.</text>
</comment>
<keyword evidence="10" id="KW-0448">Lipopolysaccharide biosynthesis</keyword>
<organism evidence="13 14">
    <name type="scientific">Roseibaca calidilacus</name>
    <dbReference type="NCBI Taxonomy" id="1666912"/>
    <lineage>
        <taxon>Bacteria</taxon>
        <taxon>Pseudomonadati</taxon>
        <taxon>Pseudomonadota</taxon>
        <taxon>Alphaproteobacteria</taxon>
        <taxon>Rhodobacterales</taxon>
        <taxon>Paracoccaceae</taxon>
        <taxon>Roseinatronobacter</taxon>
    </lineage>
</organism>
<keyword evidence="15" id="KW-1185">Reference proteome</keyword>
<evidence type="ECO:0000313" key="12">
    <source>
        <dbReference type="EMBL" id="CUX82839.1"/>
    </source>
</evidence>
<dbReference type="Proteomes" id="UP000050413">
    <property type="component" value="Unassembled WGS sequence"/>
</dbReference>
<protein>
    <recommendedName>
        <fullName evidence="4 10">3-deoxy-D-manno-octulosonic acid transferase</fullName>
        <shortName evidence="10">Kdo transferase</shortName>
        <ecNumber evidence="3 10">2.4.99.12</ecNumber>
    </recommendedName>
    <alternativeName>
        <fullName evidence="6 10">Lipid IV(A) 3-deoxy-D-manno-octulosonic acid transferase</fullName>
    </alternativeName>
</protein>
<evidence type="ECO:0000256" key="2">
    <source>
        <dbReference type="ARBA" id="ARBA00004713"/>
    </source>
</evidence>
<keyword evidence="10" id="KW-0472">Membrane</keyword>
<evidence type="ECO:0000259" key="11">
    <source>
        <dbReference type="Pfam" id="PF04413"/>
    </source>
</evidence>
<evidence type="ECO:0000256" key="4">
    <source>
        <dbReference type="ARBA" id="ARBA00019077"/>
    </source>
</evidence>
<dbReference type="Gene3D" id="3.40.50.11720">
    <property type="entry name" value="3-Deoxy-D-manno-octulosonic-acid transferase, N-terminal domain"/>
    <property type="match status" value="1"/>
</dbReference>
<feature type="site" description="Transition state stabilizer" evidence="9">
    <location>
        <position position="134"/>
    </location>
</feature>
<dbReference type="Gene3D" id="3.40.50.2000">
    <property type="entry name" value="Glycogen Phosphorylase B"/>
    <property type="match status" value="1"/>
</dbReference>
<keyword evidence="13" id="KW-0328">Glycosyltransferase</keyword>
<evidence type="ECO:0000313" key="13">
    <source>
        <dbReference type="EMBL" id="KPP91604.1"/>
    </source>
</evidence>
<proteinExistence type="inferred from homology"/>
<dbReference type="GO" id="GO:0043842">
    <property type="term" value="F:Kdo transferase activity"/>
    <property type="evidence" value="ECO:0007669"/>
    <property type="project" value="UniProtKB-EC"/>
</dbReference>
<dbReference type="PANTHER" id="PTHR42755:SF1">
    <property type="entry name" value="3-DEOXY-D-MANNO-OCTULOSONIC ACID TRANSFERASE, MITOCHONDRIAL-RELATED"/>
    <property type="match status" value="1"/>
</dbReference>
<evidence type="ECO:0000256" key="7">
    <source>
        <dbReference type="ARBA" id="ARBA00049183"/>
    </source>
</evidence>
<comment type="pathway">
    <text evidence="2 10">Bacterial outer membrane biogenesis; LPS core biosynthesis.</text>
</comment>
<evidence type="ECO:0000256" key="9">
    <source>
        <dbReference type="PIRSR" id="PIRSR639901-2"/>
    </source>
</evidence>
<sequence length="398" mass="43629">MTPRRPLLLQAYLGLSRMLPSLWHGLAKQIHRHQAAKRDRFRERLGHSSIPRPSGRVIWVHAESVGEVSTVASLLHDIAEHGHIVITTTTQSGAERVESLGSERILHQFKPADTPVAIGRFLDHWRPRAAVFVESDMPPVALSILRQRGIARALLAARPSGTRRRAPKIAAALLAEFDLVTASSQSVADELEGLKVKVHHVEDLKAYQSAVTEPLPWSEAQRTRPIWLAVSAHPEEYDLLFAAHDHLQAREPTALMVIAPRHPVSSRAWAPKRFAPVFFSDGHQPKDDTGLFVMDAFGHVPQLHLLSHVSFIGGSLGKRGGHSPWEAARAGSYILTGPDIANNAPAYNGLAHEIITTPNALADAVCKAWAAPRPAPILRSAKNSQTTRAVLDMLQAQC</sequence>
<dbReference type="InterPro" id="IPR039901">
    <property type="entry name" value="Kdotransferase"/>
</dbReference>
<feature type="domain" description="3-deoxy-D-manno-octulosonic-acid transferase N-terminal" evidence="11">
    <location>
        <begin position="40"/>
        <end position="205"/>
    </location>
</feature>
<feature type="site" description="Transition state stabilizer" evidence="9">
    <location>
        <position position="205"/>
    </location>
</feature>
<comment type="caution">
    <text evidence="13">The sequence shown here is derived from an EMBL/GenBank/DDBJ whole genome shotgun (WGS) entry which is preliminary data.</text>
</comment>
<dbReference type="Proteomes" id="UP000182045">
    <property type="component" value="Unassembled WGS sequence"/>
</dbReference>
<dbReference type="PANTHER" id="PTHR42755">
    <property type="entry name" value="3-DEOXY-MANNO-OCTULOSONATE CYTIDYLYLTRANSFERASE"/>
    <property type="match status" value="1"/>
</dbReference>
<evidence type="ECO:0000313" key="14">
    <source>
        <dbReference type="Proteomes" id="UP000050413"/>
    </source>
</evidence>
<dbReference type="InterPro" id="IPR007507">
    <property type="entry name" value="Glycos_transf_N"/>
</dbReference>
<accession>A0A0P7WVF7</accession>
<dbReference type="InterPro" id="IPR038107">
    <property type="entry name" value="Glycos_transf_N_sf"/>
</dbReference>
<evidence type="ECO:0000256" key="8">
    <source>
        <dbReference type="PIRSR" id="PIRSR639901-1"/>
    </source>
</evidence>
<dbReference type="EC" id="2.4.99.12" evidence="3 10"/>
<gene>
    <name evidence="13" type="primary">kdtA</name>
    <name evidence="12" type="ORF">Ga0058931_2614</name>
    <name evidence="13" type="ORF">HLUCCA05_00410</name>
</gene>
<evidence type="ECO:0000256" key="1">
    <source>
        <dbReference type="ARBA" id="ARBA00003394"/>
    </source>
</evidence>
<dbReference type="GO" id="GO:0009245">
    <property type="term" value="P:lipid A biosynthetic process"/>
    <property type="evidence" value="ECO:0007669"/>
    <property type="project" value="TreeGrafter"/>
</dbReference>
<comment type="subcellular location">
    <subcellularLocation>
        <location evidence="10">Cell membrane</location>
    </subcellularLocation>
</comment>
<dbReference type="EMBL" id="FBYC01000004">
    <property type="protein sequence ID" value="CUX82839.1"/>
    <property type="molecule type" value="Genomic_DNA"/>
</dbReference>
<evidence type="ECO:0000256" key="6">
    <source>
        <dbReference type="ARBA" id="ARBA00031445"/>
    </source>
</evidence>
<comment type="function">
    <text evidence="1 10">Involved in lipopolysaccharide (LPS) biosynthesis. Catalyzes the transfer of 3-deoxy-D-manno-octulosonate (Kdo) residue(s) from CMP-Kdo to lipid IV(A), the tetraacyldisaccharide-1,4'-bisphosphate precursor of lipid A.</text>
</comment>
<reference evidence="12 15" key="2">
    <citation type="submission" date="2016-01" db="EMBL/GenBank/DDBJ databases">
        <authorList>
            <person name="Varghese N."/>
        </authorList>
    </citation>
    <scope>NUCLEOTIDE SEQUENCE [LARGE SCALE GENOMIC DNA]</scope>
    <source>
        <strain evidence="12 15">HL-91</strain>
    </source>
</reference>
<evidence type="ECO:0000256" key="5">
    <source>
        <dbReference type="ARBA" id="ARBA00022679"/>
    </source>
</evidence>
<feature type="active site" description="Proton acceptor" evidence="8">
    <location>
        <position position="67"/>
    </location>
</feature>